<dbReference type="GO" id="GO:0016925">
    <property type="term" value="P:protein sumoylation"/>
    <property type="evidence" value="ECO:0007669"/>
    <property type="project" value="TreeGrafter"/>
</dbReference>
<feature type="region of interest" description="Disordered" evidence="5">
    <location>
        <begin position="75"/>
        <end position="103"/>
    </location>
</feature>
<dbReference type="Proteomes" id="UP000219974">
    <property type="component" value="Chromosome 11"/>
</dbReference>
<dbReference type="PROSITE" id="PS51044">
    <property type="entry name" value="ZF_SP_RING"/>
    <property type="match status" value="1"/>
</dbReference>
<dbReference type="Pfam" id="PF02891">
    <property type="entry name" value="zf-MIZ"/>
    <property type="match status" value="1"/>
</dbReference>
<evidence type="ECO:0000313" key="7">
    <source>
        <dbReference type="EMBL" id="CXI67886.1"/>
    </source>
</evidence>
<dbReference type="EMBL" id="LT160031">
    <property type="protein sequence ID" value="CXI67886.1"/>
    <property type="molecule type" value="Genomic_DNA"/>
</dbReference>
<dbReference type="GO" id="GO:0061665">
    <property type="term" value="F:SUMO ligase activity"/>
    <property type="evidence" value="ECO:0007669"/>
    <property type="project" value="TreeGrafter"/>
</dbReference>
<evidence type="ECO:0000313" key="12">
    <source>
        <dbReference type="Proteomes" id="UP000069549"/>
    </source>
</evidence>
<evidence type="ECO:0000259" key="6">
    <source>
        <dbReference type="PROSITE" id="PS51044"/>
    </source>
</evidence>
<evidence type="ECO:0000313" key="16">
    <source>
        <dbReference type="Proteomes" id="UP000516480"/>
    </source>
</evidence>
<evidence type="ECO:0000256" key="4">
    <source>
        <dbReference type="PROSITE-ProRule" id="PRU00452"/>
    </source>
</evidence>
<evidence type="ECO:0000313" key="11">
    <source>
        <dbReference type="EMBL" id="SCO63380.1"/>
    </source>
</evidence>
<accession>A0A0Y9Y0F5</accession>
<gene>
    <name evidence="7" type="primary">PIAS</name>
    <name evidence="7" type="ORF">PBK173_000302700</name>
    <name evidence="9" type="ORF">PBNK65E_000294900</name>
    <name evidence="8" type="ORF">PBNK65NY_000294400</name>
    <name evidence="11" type="ORF">PBSP11A_000294300</name>
    <name evidence="10" type="ORF">PBSP11RLL_000294800</name>
</gene>
<keyword evidence="1" id="KW-0479">Metal-binding</keyword>
<dbReference type="EMBL" id="LT614637">
    <property type="protein sequence ID" value="SCN26959.1"/>
    <property type="molecule type" value="Genomic_DNA"/>
</dbReference>
<dbReference type="PANTHER" id="PTHR10782">
    <property type="entry name" value="ZINC FINGER MIZ DOMAIN-CONTAINING PROTEIN"/>
    <property type="match status" value="1"/>
</dbReference>
<dbReference type="Proteomes" id="UP000516480">
    <property type="component" value="Chromosome 11"/>
</dbReference>
<dbReference type="EMBL" id="LT608147">
    <property type="protein sequence ID" value="SCM24166.1"/>
    <property type="molecule type" value="Genomic_DNA"/>
</dbReference>
<feature type="region of interest" description="Disordered" evidence="5">
    <location>
        <begin position="808"/>
        <end position="912"/>
    </location>
</feature>
<keyword evidence="7" id="KW-0436">Ligase</keyword>
<dbReference type="OrthoDB" id="28127at2759"/>
<feature type="domain" description="SP-RING-type" evidence="6">
    <location>
        <begin position="371"/>
        <end position="458"/>
    </location>
</feature>
<evidence type="ECO:0000313" key="13">
    <source>
        <dbReference type="Proteomes" id="UP000219860"/>
    </source>
</evidence>
<organism evidence="7 12">
    <name type="scientific">Plasmodium berghei</name>
    <dbReference type="NCBI Taxonomy" id="5821"/>
    <lineage>
        <taxon>Eukaryota</taxon>
        <taxon>Sar</taxon>
        <taxon>Alveolata</taxon>
        <taxon>Apicomplexa</taxon>
        <taxon>Aconoidasida</taxon>
        <taxon>Haemosporida</taxon>
        <taxon>Plasmodiidae</taxon>
        <taxon>Plasmodium</taxon>
        <taxon>Plasmodium (Vinckeia)</taxon>
    </lineage>
</organism>
<dbReference type="InterPro" id="IPR013083">
    <property type="entry name" value="Znf_RING/FYVE/PHD"/>
</dbReference>
<feature type="region of interest" description="Disordered" evidence="5">
    <location>
        <begin position="531"/>
        <end position="552"/>
    </location>
</feature>
<dbReference type="GO" id="GO:0008270">
    <property type="term" value="F:zinc ion binding"/>
    <property type="evidence" value="ECO:0007669"/>
    <property type="project" value="UniProtKB-KW"/>
</dbReference>
<dbReference type="EMBL" id="LT608259">
    <property type="protein sequence ID" value="SCO63380.1"/>
    <property type="molecule type" value="Genomic_DNA"/>
</dbReference>
<protein>
    <submittedName>
        <fullName evidence="7">E3 SUMO-protein ligase PIAS, putative</fullName>
        <ecNumber evidence="7">6.3.2.-</ecNumber>
    </submittedName>
</protein>
<evidence type="ECO:0000256" key="3">
    <source>
        <dbReference type="ARBA" id="ARBA00022833"/>
    </source>
</evidence>
<dbReference type="Gene3D" id="3.30.40.10">
    <property type="entry name" value="Zinc/RING finger domain, C3HC4 (zinc finger)"/>
    <property type="match status" value="1"/>
</dbReference>
<feature type="compositionally biased region" description="Basic and acidic residues" evidence="5">
    <location>
        <begin position="817"/>
        <end position="828"/>
    </location>
</feature>
<feature type="compositionally biased region" description="Basic and acidic residues" evidence="5">
    <location>
        <begin position="862"/>
        <end position="875"/>
    </location>
</feature>
<dbReference type="GO" id="GO:0000785">
    <property type="term" value="C:chromatin"/>
    <property type="evidence" value="ECO:0007669"/>
    <property type="project" value="TreeGrafter"/>
</dbReference>
<dbReference type="EC" id="6.3.2.-" evidence="7"/>
<evidence type="ECO:0000313" key="14">
    <source>
        <dbReference type="Proteomes" id="UP000219974"/>
    </source>
</evidence>
<feature type="region of interest" description="Disordered" evidence="5">
    <location>
        <begin position="666"/>
        <end position="693"/>
    </location>
</feature>
<evidence type="ECO:0000256" key="5">
    <source>
        <dbReference type="SAM" id="MobiDB-lite"/>
    </source>
</evidence>
<dbReference type="CDD" id="cd16650">
    <property type="entry name" value="SP-RING_PIAS-like"/>
    <property type="match status" value="1"/>
</dbReference>
<dbReference type="AlphaFoldDB" id="A0A0Y9Y0F5"/>
<dbReference type="InterPro" id="IPR004181">
    <property type="entry name" value="Znf_MIZ"/>
</dbReference>
<keyword evidence="2 4" id="KW-0863">Zinc-finger</keyword>
<dbReference type="PANTHER" id="PTHR10782:SF4">
    <property type="entry name" value="TONALLI, ISOFORM E"/>
    <property type="match status" value="1"/>
</dbReference>
<proteinExistence type="predicted"/>
<evidence type="ECO:0000313" key="15">
    <source>
        <dbReference type="Proteomes" id="UP000220214"/>
    </source>
</evidence>
<evidence type="ECO:0000313" key="9">
    <source>
        <dbReference type="EMBL" id="SCN26959.1"/>
    </source>
</evidence>
<evidence type="ECO:0000256" key="1">
    <source>
        <dbReference type="ARBA" id="ARBA00022723"/>
    </source>
</evidence>
<evidence type="ECO:0000256" key="2">
    <source>
        <dbReference type="ARBA" id="ARBA00022771"/>
    </source>
</evidence>
<dbReference type="VEuPathDB" id="PlasmoDB:PBANKA_1136900"/>
<evidence type="ECO:0000313" key="10">
    <source>
        <dbReference type="EMBL" id="SCO61403.1"/>
    </source>
</evidence>
<feature type="compositionally biased region" description="Polar residues" evidence="5">
    <location>
        <begin position="842"/>
        <end position="860"/>
    </location>
</feature>
<sequence>MSYNVSNTKLADCLNKLRVYDLNQLCRKFLLPQNGKKIAIIERILECITDVEREEQIYEFILATKPSIFELNKEKKTNNKASNSDNNIELPNNNKSNNNSNNSYVNNNKNNNVLCINNDANNQKTNDTNTGKKNFPQGAKKGKVKIYEEGNEFSSCACGGMAKNVSSKNCVVKCIECEKPQHISCYIQNSCISKNMQDYKILCVACRLKDIDPFYPLEQILWMKSLNANSEKLMINANDIKSWKNENKEVIIFCIHIDKTDLSGTISVKQEWPKTFTLKVNGNVIEKIFEPTWEHKRRDSPLKITHVLHAGNNNIDINITNYDVPKLFVLAFLLCKIETEQSIIESIISNSSLNFKEAKNRIIHILSIKHDDDEVMCMEINRKISLNCPFSLDRILIPCRGIKCSHIQCFDLKSFIDITKKTKAFNNRWKCPVCSFFLRPKHLVIDTFITYILSQVPKDIKEVELNKTGEIIFNHNNSESKILKSIDDTDLPNLQKIGFEIKTEQSIDNNGNNDGKENNINTNEIIILDSDSESDAENNENTNDNDNANEKTNHNIVQDGREVICISDSDDNDNTPLISKKSESPPKNKLPFSIGMSNYGNNQYLSSFFVRNINDMDKINILPNIYSNFNEIVSNALNDIDPIRFNEIYLSNKILNPEIIQKNNDGKLNADQSTSNMDNADDKETNKFNISNDNNNEILKNTTVLKPSSDNLNNSLLFFCNKENLLSQDMFFFNTTLEALSLNPDNRYMNYSDIVNNNNTILNEATENNQNVNLKKINTSGAFDLFDKDLILPTPTINNNLTNELRTYFNGNNNNDANKDNSSNKEKSNGNIEYEQLKDISSPPNRINLNQITNSENCETAENDKTEENQKTDEKSEAEENDKNEQNDDDSNLNKKKRKKDEEEEKETPRKK</sequence>
<evidence type="ECO:0000313" key="8">
    <source>
        <dbReference type="EMBL" id="SCM24166.1"/>
    </source>
</evidence>
<keyword evidence="3" id="KW-0862">Zinc</keyword>
<dbReference type="Proteomes" id="UP000220214">
    <property type="component" value="Chromosome 11"/>
</dbReference>
<dbReference type="Proteomes" id="UP000219860">
    <property type="component" value="Chromosome 11"/>
</dbReference>
<dbReference type="OMA" id="RGIKCSH"/>
<name>A0A0Y9Y0F5_PLABE</name>
<reference evidence="7 12" key="1">
    <citation type="submission" date="2016-02" db="EMBL/GenBank/DDBJ databases">
        <authorList>
            <consortium name="Pathogen Informatics"/>
        </authorList>
    </citation>
    <scope>NUCLEOTIDE SEQUENCE [LARGE SCALE GENOMIC DNA]</scope>
    <source>
        <strain evidence="7 12">K173</strain>
        <strain evidence="8 16">NK65 ny</strain>
        <strain evidence="9 15">NK65e</strain>
        <strain evidence="11 13">SP11 Antwerpcl1</strain>
        <strain evidence="10 14">SP11 RLL</strain>
    </source>
</reference>
<dbReference type="Proteomes" id="UP000069549">
    <property type="component" value="Chromosome 11"/>
</dbReference>
<feature type="compositionally biased region" description="Low complexity" evidence="5">
    <location>
        <begin position="86"/>
        <end position="103"/>
    </location>
</feature>
<dbReference type="EMBL" id="LT608275">
    <property type="protein sequence ID" value="SCO61403.1"/>
    <property type="molecule type" value="Genomic_DNA"/>
</dbReference>
<dbReference type="GO" id="GO:0016874">
    <property type="term" value="F:ligase activity"/>
    <property type="evidence" value="ECO:0007669"/>
    <property type="project" value="UniProtKB-KW"/>
</dbReference>